<sequence length="97" mass="11346">MEKLRRKLKDLSLKKKNKRKSRSKSDVNNGTPIYRIINSIKPFKDNVAEWPAFKRRVESLIIDRKNESECSKRAFISGIVKGATIKKIEYMTSLFKT</sequence>
<organism evidence="2">
    <name type="scientific">Dermatophagoides farinae</name>
    <name type="common">American house dust mite</name>
    <dbReference type="NCBI Taxonomy" id="6954"/>
    <lineage>
        <taxon>Eukaryota</taxon>
        <taxon>Metazoa</taxon>
        <taxon>Ecdysozoa</taxon>
        <taxon>Arthropoda</taxon>
        <taxon>Chelicerata</taxon>
        <taxon>Arachnida</taxon>
        <taxon>Acari</taxon>
        <taxon>Acariformes</taxon>
        <taxon>Sarcoptiformes</taxon>
        <taxon>Astigmata</taxon>
        <taxon>Psoroptidia</taxon>
        <taxon>Analgoidea</taxon>
        <taxon>Pyroglyphidae</taxon>
        <taxon>Dermatophagoidinae</taxon>
        <taxon>Dermatophagoides</taxon>
    </lineage>
</organism>
<name>A0A9D4P2J8_DERFA</name>
<evidence type="ECO:0000256" key="1">
    <source>
        <dbReference type="SAM" id="MobiDB-lite"/>
    </source>
</evidence>
<dbReference type="AlphaFoldDB" id="A0A9D4P2J8"/>
<proteinExistence type="predicted"/>
<feature type="region of interest" description="Disordered" evidence="1">
    <location>
        <begin position="1"/>
        <end position="30"/>
    </location>
</feature>
<accession>A0A9D4P2J8</accession>
<reference evidence="2" key="2">
    <citation type="journal article" date="2021" name="World Allergy Organ. J.">
        <title>Chromosome-level assembly of Dermatophagoides farinae genome and transcriptome reveals two novel allergens Der f 37 and Der f 39.</title>
        <authorList>
            <person name="Chen J."/>
            <person name="Cai Z."/>
            <person name="Fan D."/>
            <person name="Hu J."/>
            <person name="Hou Y."/>
            <person name="He Y."/>
            <person name="Zhang Z."/>
            <person name="Zhao Z."/>
            <person name="Gao P."/>
            <person name="Hu W."/>
            <person name="Sun J."/>
            <person name="Li J."/>
            <person name="Ji K."/>
        </authorList>
    </citation>
    <scope>NUCLEOTIDE SEQUENCE</scope>
    <source>
        <strain evidence="2">JKM2019</strain>
    </source>
</reference>
<gene>
    <name evidence="2" type="ORF">HUG17_5492</name>
</gene>
<protein>
    <submittedName>
        <fullName evidence="2">Uncharacterized protein</fullName>
    </submittedName>
</protein>
<comment type="caution">
    <text evidence="2">The sequence shown here is derived from an EMBL/GenBank/DDBJ whole genome shotgun (WGS) entry which is preliminary data.</text>
</comment>
<evidence type="ECO:0000313" key="2">
    <source>
        <dbReference type="EMBL" id="KAH7642447.1"/>
    </source>
</evidence>
<reference evidence="2" key="1">
    <citation type="submission" date="2020-06" db="EMBL/GenBank/DDBJ databases">
        <authorList>
            <person name="Ji K."/>
            <person name="Li J."/>
        </authorList>
    </citation>
    <scope>NUCLEOTIDE SEQUENCE</scope>
    <source>
        <strain evidence="2">JKM2019</strain>
        <tissue evidence="2">Whole body</tissue>
    </source>
</reference>
<dbReference type="Proteomes" id="UP000828236">
    <property type="component" value="Unassembled WGS sequence"/>
</dbReference>
<feature type="compositionally biased region" description="Basic and acidic residues" evidence="1">
    <location>
        <begin position="1"/>
        <end position="13"/>
    </location>
</feature>
<dbReference type="EMBL" id="SDOV01000004">
    <property type="protein sequence ID" value="KAH7642447.1"/>
    <property type="molecule type" value="Genomic_DNA"/>
</dbReference>